<sequence length="79" mass="8250">MDVGVAVLRMDASAKYAVSDCEGERNETANNCPNSGATHVEEKTKATCEVLNGPLENTGAVEEVKTEQGVSEVVVNGPV</sequence>
<name>A0AAD5FBN9_SILAS</name>
<protein>
    <submittedName>
        <fullName evidence="1">Uncharacterized protein</fullName>
    </submittedName>
</protein>
<reference evidence="1" key="1">
    <citation type="submission" date="2018-07" db="EMBL/GenBank/DDBJ databases">
        <title>Comparative genomics of catfishes provides insights into carnivory and benthic adaptation.</title>
        <authorList>
            <person name="Zhang Y."/>
            <person name="Wang D."/>
            <person name="Peng Z."/>
            <person name="Zheng S."/>
            <person name="Shao F."/>
            <person name="Tao W."/>
        </authorList>
    </citation>
    <scope>NUCLEOTIDE SEQUENCE</scope>
    <source>
        <strain evidence="1">Chongqing</strain>
    </source>
</reference>
<keyword evidence="2" id="KW-1185">Reference proteome</keyword>
<evidence type="ECO:0000313" key="1">
    <source>
        <dbReference type="EMBL" id="KAI5609659.1"/>
    </source>
</evidence>
<gene>
    <name evidence="1" type="ORF">C0J50_5870</name>
</gene>
<comment type="caution">
    <text evidence="1">The sequence shown here is derived from an EMBL/GenBank/DDBJ whole genome shotgun (WGS) entry which is preliminary data.</text>
</comment>
<organism evidence="1 2">
    <name type="scientific">Silurus asotus</name>
    <name type="common">Amur catfish</name>
    <name type="synonym">Parasilurus asotus</name>
    <dbReference type="NCBI Taxonomy" id="30991"/>
    <lineage>
        <taxon>Eukaryota</taxon>
        <taxon>Metazoa</taxon>
        <taxon>Chordata</taxon>
        <taxon>Craniata</taxon>
        <taxon>Vertebrata</taxon>
        <taxon>Euteleostomi</taxon>
        <taxon>Actinopterygii</taxon>
        <taxon>Neopterygii</taxon>
        <taxon>Teleostei</taxon>
        <taxon>Ostariophysi</taxon>
        <taxon>Siluriformes</taxon>
        <taxon>Siluridae</taxon>
        <taxon>Silurus</taxon>
    </lineage>
</organism>
<evidence type="ECO:0000313" key="2">
    <source>
        <dbReference type="Proteomes" id="UP001205998"/>
    </source>
</evidence>
<proteinExistence type="predicted"/>
<dbReference type="Proteomes" id="UP001205998">
    <property type="component" value="Unassembled WGS sequence"/>
</dbReference>
<dbReference type="EMBL" id="MU575766">
    <property type="protein sequence ID" value="KAI5609659.1"/>
    <property type="molecule type" value="Genomic_DNA"/>
</dbReference>
<accession>A0AAD5FBN9</accession>
<dbReference type="AlphaFoldDB" id="A0AAD5FBN9"/>